<comment type="caution">
    <text evidence="2">The sequence shown here is derived from an EMBL/GenBank/DDBJ whole genome shotgun (WGS) entry which is preliminary data.</text>
</comment>
<feature type="compositionally biased region" description="Polar residues" evidence="1">
    <location>
        <begin position="21"/>
        <end position="45"/>
    </location>
</feature>
<dbReference type="AlphaFoldDB" id="D2ZW78"/>
<evidence type="ECO:0000313" key="3">
    <source>
        <dbReference type="Proteomes" id="UP000003344"/>
    </source>
</evidence>
<dbReference type="Proteomes" id="UP000003344">
    <property type="component" value="Unassembled WGS sequence"/>
</dbReference>
<accession>D2ZW78</accession>
<dbReference type="EMBL" id="ACDX02000006">
    <property type="protein sequence ID" value="EFC88823.1"/>
    <property type="molecule type" value="Genomic_DNA"/>
</dbReference>
<sequence length="45" mass="5247">MADNQAECYHKPLHNNRHLVPTQSENRNPMTEQNTRCAPTSRNIK</sequence>
<evidence type="ECO:0000313" key="2">
    <source>
        <dbReference type="EMBL" id="EFC88823.1"/>
    </source>
</evidence>
<gene>
    <name evidence="2" type="ORF">NEIMUCOT_04872</name>
</gene>
<feature type="region of interest" description="Disordered" evidence="1">
    <location>
        <begin position="1"/>
        <end position="45"/>
    </location>
</feature>
<reference evidence="2 3" key="1">
    <citation type="submission" date="2009-10" db="EMBL/GenBank/DDBJ databases">
        <authorList>
            <person name="Weinstock G."/>
            <person name="Sodergren E."/>
            <person name="Clifton S."/>
            <person name="Fulton L."/>
            <person name="Fulton B."/>
            <person name="Courtney L."/>
            <person name="Fronick C."/>
            <person name="Harrison M."/>
            <person name="Strong C."/>
            <person name="Farmer C."/>
            <person name="Delahaunty K."/>
            <person name="Markovic C."/>
            <person name="Hall O."/>
            <person name="Minx P."/>
            <person name="Tomlinson C."/>
            <person name="Mitreva M."/>
            <person name="Nelson J."/>
            <person name="Hou S."/>
            <person name="Wollam A."/>
            <person name="Pepin K.H."/>
            <person name="Johnson M."/>
            <person name="Bhonagiri V."/>
            <person name="Nash W.E."/>
            <person name="Warren W."/>
            <person name="Chinwalla A."/>
            <person name="Mardis E.R."/>
            <person name="Wilson R.K."/>
        </authorList>
    </citation>
    <scope>NUCLEOTIDE SEQUENCE [LARGE SCALE GENOMIC DNA]</scope>
    <source>
        <strain evidence="3">ATCC 25996 / DSM 4631 / NCTC 10774 / M26</strain>
    </source>
</reference>
<organism evidence="2 3">
    <name type="scientific">Neisseria mucosa (strain ATCC 25996 / DSM 4631 / NCTC 10774 / M26)</name>
    <dbReference type="NCBI Taxonomy" id="546266"/>
    <lineage>
        <taxon>Bacteria</taxon>
        <taxon>Pseudomonadati</taxon>
        <taxon>Pseudomonadota</taxon>
        <taxon>Betaproteobacteria</taxon>
        <taxon>Neisseriales</taxon>
        <taxon>Neisseriaceae</taxon>
        <taxon>Neisseria</taxon>
    </lineage>
</organism>
<protein>
    <submittedName>
        <fullName evidence="2">Uncharacterized protein</fullName>
    </submittedName>
</protein>
<name>D2ZW78_NEIM2</name>
<proteinExistence type="predicted"/>
<evidence type="ECO:0000256" key="1">
    <source>
        <dbReference type="SAM" id="MobiDB-lite"/>
    </source>
</evidence>